<comment type="subcellular location">
    <subcellularLocation>
        <location evidence="1">Membrane</location>
        <topology evidence="1">Multi-pass membrane protein</topology>
    </subcellularLocation>
</comment>
<evidence type="ECO:0000256" key="3">
    <source>
        <dbReference type="ARBA" id="ARBA00022448"/>
    </source>
</evidence>
<name>C4QZR1_KOMPG</name>
<dbReference type="OMA" id="AIMCIVP"/>
<dbReference type="STRING" id="644223.C4QZR1"/>
<keyword evidence="3" id="KW-0813">Transport</keyword>
<dbReference type="eggNOG" id="KOG1286">
    <property type="taxonomic scope" value="Eukaryota"/>
</dbReference>
<sequence>MPFQNIKNKMFDKKTSTTVSVHEEEALESGNSSINNSGVQQLSYDGTDYKPSEAPEVDEDDINNVHRGMKSRHILLIGIGGCIGTGLFVGTGANLAKTGPAPLLMSYLLMSFAIWSVMNNLSEMATYLPLKGVSISGFVSRYADDSLGFACGYNLFYTFAIMVATEVTAVGLIIEYWNDDIHIAIFMTVFLAAIVILNFLPNKYFGEMEFWFALIKVLCILGLIVTGIVIFFGGAPSRDRIGFRYWKNPGAFAERITPGAGGRFLDVWTALILSGFSFILGPELIITAAAEAKRPRYNIPKVANSFIWRIMFFYIAGSLVVGCTVPYNHPRLLSGGSNASASPYVIAIQSAGIKVLPDIINACILTSAWSAGNAYMFSGSRMLLQLAKVGQAPQIFNRVNKYGVPWTCMILVSAISCLAYLNVSAGSAKVFTWLSNLCTISGFISWLCSSVAFLRWRKAMILQGRWDSRPYKTALQPYATYYALFLLGMVVLTNGYDVFIKGRWDTATFIAAYVTIPPFVILWLGHKFFFNKHKRLLRPVSEIDLVTGLQAVEAEAEKDFFEIEQERATSTAFNNPFLRAFHYILY</sequence>
<feature type="transmembrane region" description="Helical" evidence="8">
    <location>
        <begin position="155"/>
        <end position="177"/>
    </location>
</feature>
<evidence type="ECO:0000259" key="9">
    <source>
        <dbReference type="Pfam" id="PF00324"/>
    </source>
</evidence>
<proteinExistence type="inferred from homology"/>
<dbReference type="FunFam" id="1.20.1740.10:FF:000006">
    <property type="entry name" value="General amino acid permease"/>
    <property type="match status" value="1"/>
</dbReference>
<dbReference type="PANTHER" id="PTHR43341:SF36">
    <property type="entry name" value="PROLINE-SPECIFIC PERMEASE"/>
    <property type="match status" value="1"/>
</dbReference>
<dbReference type="Proteomes" id="UP000000314">
    <property type="component" value="Chromosome 2"/>
</dbReference>
<evidence type="ECO:0000256" key="5">
    <source>
        <dbReference type="ARBA" id="ARBA00022970"/>
    </source>
</evidence>
<comment type="similarity">
    <text evidence="2">Belongs to the amino acid-polyamine-organocation (APC) superfamily. YAT (TC 2.A.3.10) family.</text>
</comment>
<feature type="transmembrane region" description="Helical" evidence="8">
    <location>
        <begin position="507"/>
        <end position="525"/>
    </location>
</feature>
<feature type="transmembrane region" description="Helical" evidence="8">
    <location>
        <begin position="433"/>
        <end position="454"/>
    </location>
</feature>
<dbReference type="AlphaFoldDB" id="C4QZR1"/>
<dbReference type="GO" id="GO:0016020">
    <property type="term" value="C:membrane"/>
    <property type="evidence" value="ECO:0007669"/>
    <property type="project" value="UniProtKB-SubCell"/>
</dbReference>
<feature type="transmembrane region" description="Helical" evidence="8">
    <location>
        <begin position="475"/>
        <end position="495"/>
    </location>
</feature>
<evidence type="ECO:0000313" key="11">
    <source>
        <dbReference type="Proteomes" id="UP000000314"/>
    </source>
</evidence>
<feature type="transmembrane region" description="Helical" evidence="8">
    <location>
        <begin position="267"/>
        <end position="286"/>
    </location>
</feature>
<dbReference type="PANTHER" id="PTHR43341">
    <property type="entry name" value="AMINO ACID PERMEASE"/>
    <property type="match status" value="1"/>
</dbReference>
<dbReference type="SMR" id="C4QZR1"/>
<feature type="transmembrane region" description="Helical" evidence="8">
    <location>
        <begin position="399"/>
        <end position="421"/>
    </location>
</feature>
<feature type="transmembrane region" description="Helical" evidence="8">
    <location>
        <begin position="212"/>
        <end position="235"/>
    </location>
</feature>
<dbReference type="GeneID" id="8198525"/>
<dbReference type="InParanoid" id="C4QZR1"/>
<dbReference type="OrthoDB" id="3900342at2759"/>
<keyword evidence="4 8" id="KW-0812">Transmembrane</keyword>
<evidence type="ECO:0000256" key="2">
    <source>
        <dbReference type="ARBA" id="ARBA00006983"/>
    </source>
</evidence>
<keyword evidence="7 8" id="KW-0472">Membrane</keyword>
<evidence type="ECO:0000313" key="10">
    <source>
        <dbReference type="EMBL" id="CAY68735.1"/>
    </source>
</evidence>
<reference evidence="10 11" key="1">
    <citation type="journal article" date="2009" name="Nat. Biotechnol.">
        <title>Genome sequence of the recombinant protein production host Pichia pastoris.</title>
        <authorList>
            <person name="De Schutter K."/>
            <person name="Lin Y.C."/>
            <person name="Tiels P."/>
            <person name="Van Hecke A."/>
            <person name="Glinka S."/>
            <person name="Weber-Lehmann J."/>
            <person name="Rouze P."/>
            <person name="Van de Peer Y."/>
            <person name="Callewaert N."/>
        </authorList>
    </citation>
    <scope>NUCLEOTIDE SEQUENCE [LARGE SCALE GENOMIC DNA]</scope>
    <source>
        <strain evidence="11">GS115 / ATCC 20864</strain>
    </source>
</reference>
<keyword evidence="5" id="KW-0029">Amino-acid transport</keyword>
<evidence type="ECO:0000256" key="4">
    <source>
        <dbReference type="ARBA" id="ARBA00022692"/>
    </source>
</evidence>
<dbReference type="GO" id="GO:0015171">
    <property type="term" value="F:amino acid transmembrane transporter activity"/>
    <property type="evidence" value="ECO:0007669"/>
    <property type="project" value="TreeGrafter"/>
</dbReference>
<dbReference type="Pfam" id="PF00324">
    <property type="entry name" value="AA_permease"/>
    <property type="match status" value="1"/>
</dbReference>
<organism evidence="10 11">
    <name type="scientific">Komagataella phaffii (strain GS115 / ATCC 20864)</name>
    <name type="common">Yeast</name>
    <name type="synonym">Pichia pastoris</name>
    <dbReference type="NCBI Taxonomy" id="644223"/>
    <lineage>
        <taxon>Eukaryota</taxon>
        <taxon>Fungi</taxon>
        <taxon>Dikarya</taxon>
        <taxon>Ascomycota</taxon>
        <taxon>Saccharomycotina</taxon>
        <taxon>Pichiomycetes</taxon>
        <taxon>Pichiales</taxon>
        <taxon>Pichiaceae</taxon>
        <taxon>Komagataella</taxon>
    </lineage>
</organism>
<dbReference type="RefSeq" id="XP_002491015.1">
    <property type="nucleotide sequence ID" value="XM_002490970.1"/>
</dbReference>
<dbReference type="PIRSF" id="PIRSF006060">
    <property type="entry name" value="AA_transporter"/>
    <property type="match status" value="1"/>
</dbReference>
<gene>
    <name evidence="10" type="ordered locus">PAS_chr2-1_0129</name>
</gene>
<dbReference type="FunCoup" id="C4QZR1">
    <property type="interactions" value="139"/>
</dbReference>
<evidence type="ECO:0000256" key="6">
    <source>
        <dbReference type="ARBA" id="ARBA00022989"/>
    </source>
</evidence>
<evidence type="ECO:0000256" key="7">
    <source>
        <dbReference type="ARBA" id="ARBA00023136"/>
    </source>
</evidence>
<feature type="transmembrane region" description="Helical" evidence="8">
    <location>
        <begin position="74"/>
        <end position="95"/>
    </location>
</feature>
<keyword evidence="11" id="KW-1185">Reference proteome</keyword>
<dbReference type="InterPro" id="IPR004841">
    <property type="entry name" value="AA-permease/SLC12A_dom"/>
</dbReference>
<evidence type="ECO:0000256" key="8">
    <source>
        <dbReference type="SAM" id="Phobius"/>
    </source>
</evidence>
<dbReference type="Gene3D" id="1.20.1740.10">
    <property type="entry name" value="Amino acid/polyamine transporter I"/>
    <property type="match status" value="1"/>
</dbReference>
<feature type="domain" description="Amino acid permease/ SLC12A" evidence="9">
    <location>
        <begin position="73"/>
        <end position="535"/>
    </location>
</feature>
<feature type="transmembrane region" description="Helical" evidence="8">
    <location>
        <begin position="101"/>
        <end position="121"/>
    </location>
</feature>
<evidence type="ECO:0000256" key="1">
    <source>
        <dbReference type="ARBA" id="ARBA00004141"/>
    </source>
</evidence>
<dbReference type="InterPro" id="IPR050524">
    <property type="entry name" value="APC_YAT"/>
</dbReference>
<protein>
    <submittedName>
        <fullName evidence="10">Proline permease, required for high-affinity transport of proline</fullName>
    </submittedName>
</protein>
<keyword evidence="6 8" id="KW-1133">Transmembrane helix</keyword>
<accession>C4QZR1</accession>
<dbReference type="HOGENOM" id="CLU_007946_12_1_1"/>
<feature type="transmembrane region" description="Helical" evidence="8">
    <location>
        <begin position="306"/>
        <end position="327"/>
    </location>
</feature>
<dbReference type="KEGG" id="ppa:PAS_chr2-1_0129"/>
<dbReference type="EMBL" id="FN392320">
    <property type="protein sequence ID" value="CAY68735.1"/>
    <property type="molecule type" value="Genomic_DNA"/>
</dbReference>
<feature type="transmembrane region" description="Helical" evidence="8">
    <location>
        <begin position="183"/>
        <end position="200"/>
    </location>
</feature>